<dbReference type="EMBL" id="UYSL01022087">
    <property type="protein sequence ID" value="VDL79796.1"/>
    <property type="molecule type" value="Genomic_DNA"/>
</dbReference>
<proteinExistence type="predicted"/>
<protein>
    <submittedName>
        <fullName evidence="3">RILP-like protein 1 (inferred by orthology to a human protein)</fullName>
    </submittedName>
</protein>
<accession>A0A0N4YH82</accession>
<evidence type="ECO:0000313" key="1">
    <source>
        <dbReference type="EMBL" id="VDL79796.1"/>
    </source>
</evidence>
<reference evidence="1 2" key="2">
    <citation type="submission" date="2018-11" db="EMBL/GenBank/DDBJ databases">
        <authorList>
            <consortium name="Pathogen Informatics"/>
        </authorList>
    </citation>
    <scope>NUCLEOTIDE SEQUENCE [LARGE SCALE GENOMIC DNA]</scope>
</reference>
<evidence type="ECO:0000313" key="2">
    <source>
        <dbReference type="Proteomes" id="UP000271162"/>
    </source>
</evidence>
<dbReference type="Proteomes" id="UP000271162">
    <property type="component" value="Unassembled WGS sequence"/>
</dbReference>
<keyword evidence="2" id="KW-1185">Reference proteome</keyword>
<dbReference type="AlphaFoldDB" id="A0A0N4YH82"/>
<dbReference type="WBParaSite" id="NBR_0001620001-mRNA-1">
    <property type="protein sequence ID" value="NBR_0001620001-mRNA-1"/>
    <property type="gene ID" value="NBR_0001620001"/>
</dbReference>
<organism evidence="3">
    <name type="scientific">Nippostrongylus brasiliensis</name>
    <name type="common">Rat hookworm</name>
    <dbReference type="NCBI Taxonomy" id="27835"/>
    <lineage>
        <taxon>Eukaryota</taxon>
        <taxon>Metazoa</taxon>
        <taxon>Ecdysozoa</taxon>
        <taxon>Nematoda</taxon>
        <taxon>Chromadorea</taxon>
        <taxon>Rhabditida</taxon>
        <taxon>Rhabditina</taxon>
        <taxon>Rhabditomorpha</taxon>
        <taxon>Strongyloidea</taxon>
        <taxon>Heligmosomidae</taxon>
        <taxon>Nippostrongylus</taxon>
    </lineage>
</organism>
<reference evidence="3" key="1">
    <citation type="submission" date="2017-02" db="UniProtKB">
        <authorList>
            <consortium name="WormBaseParasite"/>
        </authorList>
    </citation>
    <scope>IDENTIFICATION</scope>
</reference>
<sequence>MRSKIFNRSVYNLIGELDQVEETYKKDINELRSMVKALMSENKTHTRPKRQPIILLWNIVHSRRQFTQAFTGISRTKSSTINECSRTDDGEEMLVYGPLPREPDEKLYPWKYERKDSGVRKL</sequence>
<dbReference type="STRING" id="27835.A0A0N4YH82"/>
<gene>
    <name evidence="1" type="ORF">NBR_LOCUS16201</name>
</gene>
<name>A0A0N4YH82_NIPBR</name>
<evidence type="ECO:0000313" key="3">
    <source>
        <dbReference type="WBParaSite" id="NBR_0001620001-mRNA-1"/>
    </source>
</evidence>